<sequence>MDCAWAALSLSPPLLFIPRALSSHHSHSHCQVTDRETVIGRADFRSPHRLLCGLNEPVAGRPSFPTSASSFFNLPPPHNRIAQEY</sequence>
<reference evidence="1 2" key="1">
    <citation type="submission" date="2017-11" db="EMBL/GenBank/DDBJ databases">
        <title>De-novo sequencing of pomegranate (Punica granatum L.) genome.</title>
        <authorList>
            <person name="Akparov Z."/>
            <person name="Amiraslanov A."/>
            <person name="Hajiyeva S."/>
            <person name="Abbasov M."/>
            <person name="Kaur K."/>
            <person name="Hamwieh A."/>
            <person name="Solovyev V."/>
            <person name="Salamov A."/>
            <person name="Braich B."/>
            <person name="Kosarev P."/>
            <person name="Mahmoud A."/>
            <person name="Hajiyev E."/>
            <person name="Babayeva S."/>
            <person name="Izzatullayeva V."/>
            <person name="Mammadov A."/>
            <person name="Mammadov A."/>
            <person name="Sharifova S."/>
            <person name="Ojaghi J."/>
            <person name="Eynullazada K."/>
            <person name="Bayramov B."/>
            <person name="Abdulazimova A."/>
            <person name="Shahmuradov I."/>
        </authorList>
    </citation>
    <scope>NUCLEOTIDE SEQUENCE [LARGE SCALE GENOMIC DNA]</scope>
    <source>
        <strain evidence="2">cv. AG2017</strain>
        <tissue evidence="1">Leaf</tissue>
    </source>
</reference>
<dbReference type="AlphaFoldDB" id="A0A2I0KN65"/>
<protein>
    <submittedName>
        <fullName evidence="1">Uncharacterized protein</fullName>
    </submittedName>
</protein>
<dbReference type="Proteomes" id="UP000233551">
    <property type="component" value="Unassembled WGS sequence"/>
</dbReference>
<keyword evidence="2" id="KW-1185">Reference proteome</keyword>
<organism evidence="1 2">
    <name type="scientific">Punica granatum</name>
    <name type="common">Pomegranate</name>
    <dbReference type="NCBI Taxonomy" id="22663"/>
    <lineage>
        <taxon>Eukaryota</taxon>
        <taxon>Viridiplantae</taxon>
        <taxon>Streptophyta</taxon>
        <taxon>Embryophyta</taxon>
        <taxon>Tracheophyta</taxon>
        <taxon>Spermatophyta</taxon>
        <taxon>Magnoliopsida</taxon>
        <taxon>eudicotyledons</taxon>
        <taxon>Gunneridae</taxon>
        <taxon>Pentapetalae</taxon>
        <taxon>rosids</taxon>
        <taxon>malvids</taxon>
        <taxon>Myrtales</taxon>
        <taxon>Lythraceae</taxon>
        <taxon>Punica</taxon>
    </lineage>
</organism>
<evidence type="ECO:0000313" key="2">
    <source>
        <dbReference type="Proteomes" id="UP000233551"/>
    </source>
</evidence>
<gene>
    <name evidence="1" type="ORF">CRG98_009806</name>
</gene>
<dbReference type="EMBL" id="PGOL01000479">
    <property type="protein sequence ID" value="PKI69931.1"/>
    <property type="molecule type" value="Genomic_DNA"/>
</dbReference>
<name>A0A2I0KN65_PUNGR</name>
<accession>A0A2I0KN65</accession>
<proteinExistence type="predicted"/>
<comment type="caution">
    <text evidence="1">The sequence shown here is derived from an EMBL/GenBank/DDBJ whole genome shotgun (WGS) entry which is preliminary data.</text>
</comment>
<evidence type="ECO:0000313" key="1">
    <source>
        <dbReference type="EMBL" id="PKI69931.1"/>
    </source>
</evidence>